<feature type="domain" description="Cytochrome c" evidence="11">
    <location>
        <begin position="23"/>
        <end position="101"/>
    </location>
</feature>
<feature type="binding site" description="axial binding residue" evidence="9">
    <location>
        <position position="78"/>
    </location>
    <ligand>
        <name>heme c</name>
        <dbReference type="ChEBI" id="CHEBI:61717"/>
        <label>1</label>
    </ligand>
    <ligandPart>
        <name>Fe</name>
        <dbReference type="ChEBI" id="CHEBI:18248"/>
    </ligandPart>
</feature>
<comment type="PTM">
    <text evidence="8">Binds 2 heme c groups covalently per subunit.</text>
</comment>
<dbReference type="InterPro" id="IPR024167">
    <property type="entry name" value="Cytochrome_c4-like"/>
</dbReference>
<dbReference type="PANTHER" id="PTHR33751">
    <property type="entry name" value="CBB3-TYPE CYTOCHROME C OXIDASE SUBUNIT FIXP"/>
    <property type="match status" value="1"/>
</dbReference>
<keyword evidence="5" id="KW-0574">Periplasm</keyword>
<feature type="binding site" description="axial binding residue" evidence="9">
    <location>
        <position position="136"/>
    </location>
    <ligand>
        <name>heme c</name>
        <dbReference type="ChEBI" id="CHEBI:61717"/>
        <label>2</label>
    </ligand>
    <ligandPart>
        <name>Fe</name>
        <dbReference type="ChEBI" id="CHEBI:18248"/>
    </ligandPart>
</feature>
<dbReference type="EMBL" id="CP010552">
    <property type="protein sequence ID" value="ALE52696.1"/>
    <property type="molecule type" value="Genomic_DNA"/>
</dbReference>
<keyword evidence="4 9" id="KW-0479">Metal-binding</keyword>
<feature type="binding site" description="axial binding residue" evidence="9">
    <location>
        <position position="190"/>
    </location>
    <ligand>
        <name>heme c</name>
        <dbReference type="ChEBI" id="CHEBI:61717"/>
        <label>2</label>
    </ligand>
    <ligandPart>
        <name>Fe</name>
        <dbReference type="ChEBI" id="CHEBI:18248"/>
    </ligandPart>
</feature>
<protein>
    <submittedName>
        <fullName evidence="12">Cytochrome C</fullName>
    </submittedName>
</protein>
<evidence type="ECO:0000313" key="12">
    <source>
        <dbReference type="EMBL" id="ALE52696.1"/>
    </source>
</evidence>
<evidence type="ECO:0000259" key="11">
    <source>
        <dbReference type="PROSITE" id="PS51007"/>
    </source>
</evidence>
<keyword evidence="3 8" id="KW-0349">Heme</keyword>
<feature type="binding site" description="covalent" evidence="8">
    <location>
        <position position="135"/>
    </location>
    <ligand>
        <name>heme c</name>
        <dbReference type="ChEBI" id="CHEBI:61717"/>
        <label>2</label>
    </ligand>
</feature>
<sequence>MNKLALIFATALALVSTYTFAAGDAAKGKAKSATCTACHGANGNSMVPNFPKLAGQGEKYLFKQLKDFKSNQRQDGLMAGIVAVLTPEDMADLSAHFSKQVITQGVASKTANIALGEKLYRGGDKSRGIAACMACHGPQGAGIPSAGFPALASQHVAYTTKQLKDFRQVSINAQTDAKAPARTNDDRNMMIAFTKGLTNAEIDALAQYIAGLH</sequence>
<dbReference type="GO" id="GO:0020037">
    <property type="term" value="F:heme binding"/>
    <property type="evidence" value="ECO:0007669"/>
    <property type="project" value="InterPro"/>
</dbReference>
<evidence type="ECO:0000256" key="7">
    <source>
        <dbReference type="ARBA" id="ARBA00023004"/>
    </source>
</evidence>
<evidence type="ECO:0000256" key="8">
    <source>
        <dbReference type="PIRSR" id="PIRSR000005-1"/>
    </source>
</evidence>
<dbReference type="SUPFAM" id="SSF46626">
    <property type="entry name" value="Cytochrome c"/>
    <property type="match status" value="2"/>
</dbReference>
<dbReference type="AlphaFoldDB" id="A0A0M4NHG0"/>
<reference evidence="12 13" key="1">
    <citation type="journal article" date="2015" name="Genome Announc.">
        <title>Genome Sequence of 'Candidatus Thioglobus autotrophica' Strain EF1, a Chemoautotroph from the SUP05 Clade of Marine Gammaproteobacteria.</title>
        <authorList>
            <person name="Shah V."/>
            <person name="Morris R.M."/>
        </authorList>
    </citation>
    <scope>NUCLEOTIDE SEQUENCE [LARGE SCALE GENOMIC DNA]</scope>
    <source>
        <strain evidence="12 13">EF1</strain>
    </source>
</reference>
<feature type="signal peptide" evidence="10">
    <location>
        <begin position="1"/>
        <end position="21"/>
    </location>
</feature>
<dbReference type="STRING" id="1705394.SP60_05430"/>
<keyword evidence="2" id="KW-0813">Transport</keyword>
<keyword evidence="7 9" id="KW-0408">Iron</keyword>
<dbReference type="Gene3D" id="1.10.760.10">
    <property type="entry name" value="Cytochrome c-like domain"/>
    <property type="match status" value="2"/>
</dbReference>
<dbReference type="PIRSF" id="PIRSF000005">
    <property type="entry name" value="Cytochrome_c4"/>
    <property type="match status" value="1"/>
</dbReference>
<name>A0A0M4NHG0_9GAMM</name>
<feature type="binding site" description="covalent" evidence="8">
    <location>
        <position position="35"/>
    </location>
    <ligand>
        <name>heme c</name>
        <dbReference type="ChEBI" id="CHEBI:61717"/>
        <label>1</label>
    </ligand>
</feature>
<evidence type="ECO:0000256" key="3">
    <source>
        <dbReference type="ARBA" id="ARBA00022617"/>
    </source>
</evidence>
<evidence type="ECO:0000256" key="4">
    <source>
        <dbReference type="ARBA" id="ARBA00022723"/>
    </source>
</evidence>
<evidence type="ECO:0000256" key="1">
    <source>
        <dbReference type="ARBA" id="ARBA00004418"/>
    </source>
</evidence>
<feature type="domain" description="Cytochrome c" evidence="11">
    <location>
        <begin position="111"/>
        <end position="213"/>
    </location>
</feature>
<dbReference type="Proteomes" id="UP000058020">
    <property type="component" value="Chromosome"/>
</dbReference>
<accession>A0A0M4NHG0</accession>
<dbReference type="InterPro" id="IPR036909">
    <property type="entry name" value="Cyt_c-like_dom_sf"/>
</dbReference>
<dbReference type="GO" id="GO:0005506">
    <property type="term" value="F:iron ion binding"/>
    <property type="evidence" value="ECO:0007669"/>
    <property type="project" value="InterPro"/>
</dbReference>
<dbReference type="RefSeq" id="WP_053951660.1">
    <property type="nucleotide sequence ID" value="NZ_CP010552.1"/>
</dbReference>
<organism evidence="12 13">
    <name type="scientific">Candidatus Thioglobus autotrophicus</name>
    <dbReference type="NCBI Taxonomy" id="1705394"/>
    <lineage>
        <taxon>Bacteria</taxon>
        <taxon>Pseudomonadati</taxon>
        <taxon>Pseudomonadota</taxon>
        <taxon>Gammaproteobacteria</taxon>
        <taxon>Candidatus Pseudothioglobaceae</taxon>
        <taxon>Candidatus Thioglobus</taxon>
    </lineage>
</organism>
<dbReference type="Pfam" id="PF00034">
    <property type="entry name" value="Cytochrom_C"/>
    <property type="match status" value="2"/>
</dbReference>
<dbReference type="GO" id="GO:0009055">
    <property type="term" value="F:electron transfer activity"/>
    <property type="evidence" value="ECO:0007669"/>
    <property type="project" value="InterPro"/>
</dbReference>
<proteinExistence type="predicted"/>
<comment type="subcellular location">
    <subcellularLocation>
        <location evidence="1">Periplasm</location>
    </subcellularLocation>
</comment>
<gene>
    <name evidence="12" type="ORF">SP60_05430</name>
</gene>
<keyword evidence="13" id="KW-1185">Reference proteome</keyword>
<keyword evidence="6" id="KW-0249">Electron transport</keyword>
<dbReference type="KEGG" id="tho:SP60_05430"/>
<evidence type="ECO:0000256" key="10">
    <source>
        <dbReference type="SAM" id="SignalP"/>
    </source>
</evidence>
<evidence type="ECO:0000313" key="13">
    <source>
        <dbReference type="Proteomes" id="UP000058020"/>
    </source>
</evidence>
<evidence type="ECO:0000256" key="2">
    <source>
        <dbReference type="ARBA" id="ARBA00022448"/>
    </source>
</evidence>
<dbReference type="GO" id="GO:0042597">
    <property type="term" value="C:periplasmic space"/>
    <property type="evidence" value="ECO:0007669"/>
    <property type="project" value="UniProtKB-SubCell"/>
</dbReference>
<dbReference type="InterPro" id="IPR009056">
    <property type="entry name" value="Cyt_c-like_dom"/>
</dbReference>
<keyword evidence="10" id="KW-0732">Signal</keyword>
<dbReference type="OrthoDB" id="9773456at2"/>
<evidence type="ECO:0000256" key="9">
    <source>
        <dbReference type="PIRSR" id="PIRSR000005-2"/>
    </source>
</evidence>
<feature type="chain" id="PRO_5005798964" evidence="10">
    <location>
        <begin position="22"/>
        <end position="213"/>
    </location>
</feature>
<feature type="binding site" description="axial binding residue" evidence="9">
    <location>
        <position position="39"/>
    </location>
    <ligand>
        <name>heme c</name>
        <dbReference type="ChEBI" id="CHEBI:61717"/>
        <label>1</label>
    </ligand>
    <ligandPart>
        <name>Fe</name>
        <dbReference type="ChEBI" id="CHEBI:18248"/>
    </ligandPart>
</feature>
<dbReference type="PANTHER" id="PTHR33751:SF9">
    <property type="entry name" value="CYTOCHROME C4"/>
    <property type="match status" value="1"/>
</dbReference>
<evidence type="ECO:0000256" key="5">
    <source>
        <dbReference type="ARBA" id="ARBA00022764"/>
    </source>
</evidence>
<dbReference type="InterPro" id="IPR050597">
    <property type="entry name" value="Cytochrome_c_Oxidase_Subunit"/>
</dbReference>
<feature type="binding site" description="covalent" evidence="8">
    <location>
        <position position="132"/>
    </location>
    <ligand>
        <name>heme c</name>
        <dbReference type="ChEBI" id="CHEBI:61717"/>
        <label>2</label>
    </ligand>
</feature>
<feature type="binding site" description="covalent" evidence="8">
    <location>
        <position position="38"/>
    </location>
    <ligand>
        <name>heme c</name>
        <dbReference type="ChEBI" id="CHEBI:61717"/>
        <label>1</label>
    </ligand>
</feature>
<dbReference type="PROSITE" id="PS51007">
    <property type="entry name" value="CYTC"/>
    <property type="match status" value="2"/>
</dbReference>
<evidence type="ECO:0000256" key="6">
    <source>
        <dbReference type="ARBA" id="ARBA00022982"/>
    </source>
</evidence>